<reference evidence="1" key="1">
    <citation type="submission" date="2021-01" db="EMBL/GenBank/DDBJ databases">
        <title>Draft genome sequence of Acholeplasmataceae bacterium strain Mahy22.</title>
        <authorList>
            <person name="Watanabe M."/>
            <person name="Kojima H."/>
            <person name="Fukui M."/>
        </authorList>
    </citation>
    <scope>NUCLEOTIDE SEQUENCE</scope>
    <source>
        <strain evidence="1">Mahy22</strain>
    </source>
</reference>
<dbReference type="RefSeq" id="WP_176239504.1">
    <property type="nucleotide sequence ID" value="NZ_AP024412.1"/>
</dbReference>
<dbReference type="PROSITE" id="PS51841">
    <property type="entry name" value="LTD"/>
    <property type="match status" value="1"/>
</dbReference>
<dbReference type="EMBL" id="AP024412">
    <property type="protein sequence ID" value="BCR36862.1"/>
    <property type="molecule type" value="Genomic_DNA"/>
</dbReference>
<dbReference type="Proteomes" id="UP000620133">
    <property type="component" value="Chromosome"/>
</dbReference>
<sequence length="477" mass="52529">MIKKVLLIFVTILTSLTIVACKTDEELGLPDLAGKSKQEVVNVFSDLGVQGVFEDVINIDITEGYFVSYGEGFEVGQTYEAGDQITVNFALFANILPDLTGKTQAQIYASLSKINVIVEILTVETNDVEPGYFVEYGDQLVAGDILNDDAVVVVYIAEELIIPELGLIISKYFEGSDESKMVELYNTTDEAIDLSNFSLTIYRRVVTDTVETSIELTGTLASHETFIIVNPSSRAEILALADMTTADLSFNGREAIALTYYNDVDTDVLGTVGGGLLYANDKTFVRDMSVVEGNTTFNIADWGIYAVDNFTMFGTHPVAYPETFTLEAEYLLLDYFTEAGGVVEVEFIYNNDGDTAYFTPGFEGADRVRFIGIDTLETGSGDLATQAQQYVASLLENATTVYIQHDPTSGIRETYGRHLGLVWADGVLVNYMVVKMGYSQNNYSDEDQQLVFNGISLDQWFQNAESYAKANNLGMWA</sequence>
<dbReference type="AlphaFoldDB" id="A0A7U9XVS7"/>
<accession>A0A7U9XVS7</accession>
<evidence type="ECO:0000313" key="2">
    <source>
        <dbReference type="Proteomes" id="UP000620133"/>
    </source>
</evidence>
<evidence type="ECO:0000313" key="1">
    <source>
        <dbReference type="EMBL" id="BCR36862.1"/>
    </source>
</evidence>
<dbReference type="Pfam" id="PF00565">
    <property type="entry name" value="SNase"/>
    <property type="match status" value="1"/>
</dbReference>
<gene>
    <name evidence="1" type="ORF">MPAN_017550</name>
</gene>
<dbReference type="Pfam" id="PF00932">
    <property type="entry name" value="LTD"/>
    <property type="match status" value="1"/>
</dbReference>
<dbReference type="InterPro" id="IPR035437">
    <property type="entry name" value="SNase_OB-fold_sf"/>
</dbReference>
<dbReference type="Gene3D" id="2.40.50.90">
    <property type="match status" value="1"/>
</dbReference>
<dbReference type="InterPro" id="IPR001322">
    <property type="entry name" value="Lamin_tail_dom"/>
</dbReference>
<dbReference type="InterPro" id="IPR016071">
    <property type="entry name" value="Staphylococal_nuclease_OB-fold"/>
</dbReference>
<name>A0A7U9XVS7_9MOLU</name>
<keyword evidence="2" id="KW-1185">Reference proteome</keyword>
<dbReference type="PROSITE" id="PS50830">
    <property type="entry name" value="TNASE_3"/>
    <property type="match status" value="1"/>
</dbReference>
<dbReference type="SUPFAM" id="SSF50199">
    <property type="entry name" value="Staphylococcal nuclease"/>
    <property type="match status" value="1"/>
</dbReference>
<protein>
    <submittedName>
        <fullName evidence="1">Uncharacterized protein</fullName>
    </submittedName>
</protein>
<organism evidence="1 2">
    <name type="scientific">Mariniplasma anaerobium</name>
    <dbReference type="NCBI Taxonomy" id="2735436"/>
    <lineage>
        <taxon>Bacteria</taxon>
        <taxon>Bacillati</taxon>
        <taxon>Mycoplasmatota</taxon>
        <taxon>Mollicutes</taxon>
        <taxon>Acholeplasmatales</taxon>
        <taxon>Acholeplasmataceae</taxon>
        <taxon>Mariniplasma</taxon>
    </lineage>
</organism>
<dbReference type="PROSITE" id="PS51257">
    <property type="entry name" value="PROKAR_LIPOPROTEIN"/>
    <property type="match status" value="1"/>
</dbReference>
<proteinExistence type="predicted"/>
<dbReference type="KEGG" id="manr:MPAN_017550"/>